<gene>
    <name evidence="2" type="ORF">TGMAS_413310</name>
</gene>
<feature type="compositionally biased region" description="Basic and acidic residues" evidence="1">
    <location>
        <begin position="86"/>
        <end position="121"/>
    </location>
</feature>
<dbReference type="VEuPathDB" id="ToxoDB:TGMAS_413310"/>
<feature type="region of interest" description="Disordered" evidence="1">
    <location>
        <begin position="1"/>
        <end position="168"/>
    </location>
</feature>
<organism evidence="2 3">
    <name type="scientific">Toxoplasma gondii MAS</name>
    <dbReference type="NCBI Taxonomy" id="943118"/>
    <lineage>
        <taxon>Eukaryota</taxon>
        <taxon>Sar</taxon>
        <taxon>Alveolata</taxon>
        <taxon>Apicomplexa</taxon>
        <taxon>Conoidasida</taxon>
        <taxon>Coccidia</taxon>
        <taxon>Eucoccidiorida</taxon>
        <taxon>Eimeriorina</taxon>
        <taxon>Sarcocystidae</taxon>
        <taxon>Toxoplasma</taxon>
    </lineage>
</organism>
<accession>A0A086QVR5</accession>
<evidence type="ECO:0000313" key="2">
    <source>
        <dbReference type="EMBL" id="KFH16697.1"/>
    </source>
</evidence>
<name>A0A086QVR5_TOXGO</name>
<evidence type="ECO:0000256" key="1">
    <source>
        <dbReference type="SAM" id="MobiDB-lite"/>
    </source>
</evidence>
<proteinExistence type="predicted"/>
<dbReference type="EMBL" id="AEXC02000504">
    <property type="protein sequence ID" value="KFH16697.1"/>
    <property type="molecule type" value="Genomic_DNA"/>
</dbReference>
<dbReference type="Proteomes" id="UP000028821">
    <property type="component" value="Unassembled WGS sequence"/>
</dbReference>
<feature type="compositionally biased region" description="Basic and acidic residues" evidence="1">
    <location>
        <begin position="11"/>
        <end position="21"/>
    </location>
</feature>
<dbReference type="AlphaFoldDB" id="A0A086QVR5"/>
<comment type="caution">
    <text evidence="2">The sequence shown here is derived from an EMBL/GenBank/DDBJ whole genome shotgun (WGS) entry which is preliminary data.</text>
</comment>
<sequence length="168" mass="18843">MASGGTPQGEHNAREGMEKSGKCQMWTSKCSLTKRALGRRRTGASSLPAEQENRFPPCESRERSTRPRLPCSPHLGELPYFPPVASRERVRSTSSSYRREGTGAVLESRREQRPSARDARAQKRRQKTRDSGDAEEEEKEEQGKRRRDKTVSSVSSVLARNKDVALTA</sequence>
<reference evidence="2 3" key="1">
    <citation type="submission" date="2014-04" db="EMBL/GenBank/DDBJ databases">
        <authorList>
            <person name="Sibley D."/>
            <person name="Venepally P."/>
            <person name="Karamycheva S."/>
            <person name="Hadjithomas M."/>
            <person name="Khan A."/>
            <person name="Brunk B."/>
            <person name="Roos D."/>
            <person name="Caler E."/>
            <person name="Lorenzi H."/>
        </authorList>
    </citation>
    <scope>NUCLEOTIDE SEQUENCE [LARGE SCALE GENOMIC DNA]</scope>
    <source>
        <strain evidence="2 3">MAS</strain>
    </source>
</reference>
<protein>
    <submittedName>
        <fullName evidence="2">Uncharacterized protein</fullName>
    </submittedName>
</protein>
<evidence type="ECO:0000313" key="3">
    <source>
        <dbReference type="Proteomes" id="UP000028821"/>
    </source>
</evidence>